<dbReference type="Gene3D" id="1.10.245.10">
    <property type="entry name" value="SWIB/MDM2 domain"/>
    <property type="match status" value="1"/>
</dbReference>
<reference evidence="2 3" key="1">
    <citation type="journal article" date="2020" name="IScience">
        <title>Genome Sequencing of the Endangered Kingdonia uniflora (Circaeasteraceae, Ranunculales) Reveals Potential Mechanisms of Evolutionary Specialization.</title>
        <authorList>
            <person name="Sun Y."/>
            <person name="Deng T."/>
            <person name="Zhang A."/>
            <person name="Moore M.J."/>
            <person name="Landis J.B."/>
            <person name="Lin N."/>
            <person name="Zhang H."/>
            <person name="Zhang X."/>
            <person name="Huang J."/>
            <person name="Zhang X."/>
            <person name="Sun H."/>
            <person name="Wang H."/>
        </authorList>
    </citation>
    <scope>NUCLEOTIDE SEQUENCE [LARGE SCALE GENOMIC DNA]</scope>
    <source>
        <strain evidence="2">TB1705</strain>
        <tissue evidence="2">Leaf</tissue>
    </source>
</reference>
<organism evidence="2 3">
    <name type="scientific">Kingdonia uniflora</name>
    <dbReference type="NCBI Taxonomy" id="39325"/>
    <lineage>
        <taxon>Eukaryota</taxon>
        <taxon>Viridiplantae</taxon>
        <taxon>Streptophyta</taxon>
        <taxon>Embryophyta</taxon>
        <taxon>Tracheophyta</taxon>
        <taxon>Spermatophyta</taxon>
        <taxon>Magnoliopsida</taxon>
        <taxon>Ranunculales</taxon>
        <taxon>Circaeasteraceae</taxon>
        <taxon>Kingdonia</taxon>
    </lineage>
</organism>
<dbReference type="Pfam" id="PF02201">
    <property type="entry name" value="SWIB"/>
    <property type="match status" value="1"/>
</dbReference>
<keyword evidence="3" id="KW-1185">Reference proteome</keyword>
<evidence type="ECO:0000313" key="3">
    <source>
        <dbReference type="Proteomes" id="UP000541444"/>
    </source>
</evidence>
<name>A0A7J7NEW3_9MAGN</name>
<feature type="domain" description="DM2" evidence="1">
    <location>
        <begin position="31"/>
        <end position="110"/>
    </location>
</feature>
<comment type="caution">
    <text evidence="2">The sequence shown here is derived from an EMBL/GenBank/DDBJ whole genome shotgun (WGS) entry which is preliminary data.</text>
</comment>
<dbReference type="PANTHER" id="PTHR13844">
    <property type="entry name" value="SWI/SNF-RELATED MATRIX-ASSOCIATED ACTIN-DEPENDENT REGULATOR OF CHROMATIN SUBFAMILY D"/>
    <property type="match status" value="1"/>
</dbReference>
<dbReference type="CDD" id="cd10567">
    <property type="entry name" value="SWIB-MDM2_like"/>
    <property type="match status" value="1"/>
</dbReference>
<evidence type="ECO:0000313" key="2">
    <source>
        <dbReference type="EMBL" id="KAF6165725.1"/>
    </source>
</evidence>
<dbReference type="InterPro" id="IPR036885">
    <property type="entry name" value="SWIB_MDM2_dom_sf"/>
</dbReference>
<dbReference type="SMART" id="SM00151">
    <property type="entry name" value="SWIB"/>
    <property type="match status" value="1"/>
</dbReference>
<dbReference type="SUPFAM" id="SSF47592">
    <property type="entry name" value="SWIB/MDM2 domain"/>
    <property type="match status" value="1"/>
</dbReference>
<protein>
    <recommendedName>
        <fullName evidence="1">DM2 domain-containing protein</fullName>
    </recommendedName>
</protein>
<dbReference type="InterPro" id="IPR003121">
    <property type="entry name" value="SWIB_MDM2_domain"/>
</dbReference>
<dbReference type="OrthoDB" id="10251073at2759"/>
<dbReference type="EMBL" id="JACGCM010000816">
    <property type="protein sequence ID" value="KAF6165725.1"/>
    <property type="molecule type" value="Genomic_DNA"/>
</dbReference>
<dbReference type="AlphaFoldDB" id="A0A7J7NEW3"/>
<sequence length="150" mass="16829">MHLLVIEEELGSEFKQQKVEVDSAIETTKAEPSPPMVVSDALERFISNGAREMSQSKALCHVWEYIKPNQLEDPLDTIMIICDAKLQKLFGRDSLSSKMVSQLLVPHFQSVVTSGSLCWEDERRETSRVMKGVQHGAYGFVSSNKRAISS</sequence>
<proteinExistence type="predicted"/>
<accession>A0A7J7NEW3</accession>
<evidence type="ECO:0000259" key="1">
    <source>
        <dbReference type="PROSITE" id="PS51925"/>
    </source>
</evidence>
<dbReference type="InterPro" id="IPR019835">
    <property type="entry name" value="SWIB_domain"/>
</dbReference>
<dbReference type="Proteomes" id="UP000541444">
    <property type="component" value="Unassembled WGS sequence"/>
</dbReference>
<dbReference type="PROSITE" id="PS51925">
    <property type="entry name" value="SWIB_MDM2"/>
    <property type="match status" value="1"/>
</dbReference>
<gene>
    <name evidence="2" type="ORF">GIB67_012622</name>
</gene>